<evidence type="ECO:0000256" key="7">
    <source>
        <dbReference type="SAM" id="MobiDB-lite"/>
    </source>
</evidence>
<dbReference type="GO" id="GO:0046872">
    <property type="term" value="F:metal ion binding"/>
    <property type="evidence" value="ECO:0007669"/>
    <property type="project" value="UniProtKB-KW"/>
</dbReference>
<dbReference type="AlphaFoldDB" id="A0ABD0JN32"/>
<evidence type="ECO:0000256" key="5">
    <source>
        <dbReference type="ARBA" id="ARBA00022723"/>
    </source>
</evidence>
<reference evidence="9 10" key="1">
    <citation type="journal article" date="2023" name="Sci. Data">
        <title>Genome assembly of the Korean intertidal mud-creeper Batillaria attramentaria.</title>
        <authorList>
            <person name="Patra A.K."/>
            <person name="Ho P.T."/>
            <person name="Jun S."/>
            <person name="Lee S.J."/>
            <person name="Kim Y."/>
            <person name="Won Y.J."/>
        </authorList>
    </citation>
    <scope>NUCLEOTIDE SEQUENCE [LARGE SCALE GENOMIC DNA]</scope>
    <source>
        <strain evidence="9">Wonlab-2016</strain>
    </source>
</reference>
<evidence type="ECO:0000256" key="4">
    <source>
        <dbReference type="ARBA" id="ARBA00022695"/>
    </source>
</evidence>
<dbReference type="PANTHER" id="PTHR10656:SF42">
    <property type="entry name" value="CYCLIC GMP-AMP SYNTHASE-LIKE PROTEIN-RELATED"/>
    <property type="match status" value="1"/>
</dbReference>
<dbReference type="Gene3D" id="1.10.1410.40">
    <property type="match status" value="1"/>
</dbReference>
<keyword evidence="6" id="KW-0460">Magnesium</keyword>
<keyword evidence="5" id="KW-0479">Metal-binding</keyword>
<dbReference type="PANTHER" id="PTHR10656">
    <property type="entry name" value="CELL FATE DETERMINING PROTEIN MAB21-RELATED"/>
    <property type="match status" value="1"/>
</dbReference>
<comment type="cofactor">
    <cofactor evidence="1">
        <name>Mg(2+)</name>
        <dbReference type="ChEBI" id="CHEBI:18420"/>
    </cofactor>
</comment>
<dbReference type="InterPro" id="IPR046906">
    <property type="entry name" value="Mab-21_HhH/H2TH-like"/>
</dbReference>
<comment type="similarity">
    <text evidence="2">Belongs to the mab-21 family.</text>
</comment>
<evidence type="ECO:0000256" key="1">
    <source>
        <dbReference type="ARBA" id="ARBA00001946"/>
    </source>
</evidence>
<protein>
    <recommendedName>
        <fullName evidence="8">Mab-21-like HhH/H2TH-like domain-containing protein</fullName>
    </recommendedName>
</protein>
<evidence type="ECO:0000313" key="9">
    <source>
        <dbReference type="EMBL" id="KAK7476322.1"/>
    </source>
</evidence>
<evidence type="ECO:0000256" key="3">
    <source>
        <dbReference type="ARBA" id="ARBA00022679"/>
    </source>
</evidence>
<dbReference type="SMART" id="SM01265">
    <property type="entry name" value="Mab-21"/>
    <property type="match status" value="1"/>
</dbReference>
<dbReference type="Pfam" id="PF20266">
    <property type="entry name" value="Mab-21_C"/>
    <property type="match status" value="1"/>
</dbReference>
<dbReference type="EMBL" id="JACVVK020000379">
    <property type="protein sequence ID" value="KAK7476322.1"/>
    <property type="molecule type" value="Genomic_DNA"/>
</dbReference>
<accession>A0ABD0JN32</accession>
<organism evidence="9 10">
    <name type="scientific">Batillaria attramentaria</name>
    <dbReference type="NCBI Taxonomy" id="370345"/>
    <lineage>
        <taxon>Eukaryota</taxon>
        <taxon>Metazoa</taxon>
        <taxon>Spiralia</taxon>
        <taxon>Lophotrochozoa</taxon>
        <taxon>Mollusca</taxon>
        <taxon>Gastropoda</taxon>
        <taxon>Caenogastropoda</taxon>
        <taxon>Sorbeoconcha</taxon>
        <taxon>Cerithioidea</taxon>
        <taxon>Batillariidae</taxon>
        <taxon>Batillaria</taxon>
    </lineage>
</organism>
<dbReference type="InterPro" id="IPR024810">
    <property type="entry name" value="MAB21L/cGLR"/>
</dbReference>
<keyword evidence="10" id="KW-1185">Reference proteome</keyword>
<feature type="compositionally biased region" description="Polar residues" evidence="7">
    <location>
        <begin position="21"/>
        <end position="30"/>
    </location>
</feature>
<evidence type="ECO:0000256" key="6">
    <source>
        <dbReference type="ARBA" id="ARBA00022842"/>
    </source>
</evidence>
<name>A0ABD0JN32_9CAEN</name>
<evidence type="ECO:0000313" key="10">
    <source>
        <dbReference type="Proteomes" id="UP001519460"/>
    </source>
</evidence>
<keyword evidence="3" id="KW-0808">Transferase</keyword>
<keyword evidence="4" id="KW-0548">Nucleotidyltransferase</keyword>
<feature type="domain" description="Mab-21-like HhH/H2TH-like" evidence="8">
    <location>
        <begin position="419"/>
        <end position="494"/>
    </location>
</feature>
<dbReference type="GO" id="GO:0016779">
    <property type="term" value="F:nucleotidyltransferase activity"/>
    <property type="evidence" value="ECO:0007669"/>
    <property type="project" value="UniProtKB-KW"/>
</dbReference>
<feature type="region of interest" description="Disordered" evidence="7">
    <location>
        <begin position="269"/>
        <end position="293"/>
    </location>
</feature>
<evidence type="ECO:0000256" key="2">
    <source>
        <dbReference type="ARBA" id="ARBA00008307"/>
    </source>
</evidence>
<proteinExistence type="inferred from homology"/>
<evidence type="ECO:0000259" key="8">
    <source>
        <dbReference type="Pfam" id="PF20266"/>
    </source>
</evidence>
<feature type="region of interest" description="Disordered" evidence="7">
    <location>
        <begin position="1"/>
        <end position="31"/>
    </location>
</feature>
<dbReference type="Proteomes" id="UP001519460">
    <property type="component" value="Unassembled WGS sequence"/>
</dbReference>
<gene>
    <name evidence="9" type="ORF">BaRGS_00032440</name>
</gene>
<comment type="caution">
    <text evidence="9">The sequence shown here is derived from an EMBL/GenBank/DDBJ whole genome shotgun (WGS) entry which is preliminary data.</text>
</comment>
<sequence>MLRVPCLPRYDSRHTVPPKTNCEQTGSPSSDGYHFSPTHHVVPTGLYITSQRGSFYHASSPVQDLSTKNLNRGTASITQDISRQNCHTNEVSSSITQNFETKSRHTNKDTTSVTVDFNATNLHTDKDTGSITMATLRKERSTVRFAQGTATLPKLSHVYAPELHRQVTERVPFSRLGHVLNHFTDVGLGEALDPSATATAKVEIGEILEKSFLSLKRNRVGLDILPPVQVHCFTHWHVQPEARVVCLLPVKFHKAKVIQRDMGHSLIKLPAPSSKSVTPSDEQHQQGLPDVRTKDGLHVSPRKLHVACAKLVQSTLVKHGVPKENVQVSLVASDLSIVVQLPCGWRAELVPCVASPDGGDVFYVAKRYTSEPHERGDVSWRPCFSVTEQELLHSISSTDGGLRVGAMHVLCRLLSRDFRLAHFTCYHVQTALLHDMDFHVDFSPRWQRCTLESCVRSLLSTLLYFVERSSLPHFDLNQLNLWEYMTPRQLTQARGALSRLLTNENALISLLRRASGESSASFDFGLT</sequence>